<evidence type="ECO:0000256" key="1">
    <source>
        <dbReference type="SAM" id="Phobius"/>
    </source>
</evidence>
<gene>
    <name evidence="2" type="ORF">Poly41_29570</name>
</gene>
<keyword evidence="3" id="KW-1185">Reference proteome</keyword>
<dbReference type="EMBL" id="SJPV01000004">
    <property type="protein sequence ID" value="TWU38481.1"/>
    <property type="molecule type" value="Genomic_DNA"/>
</dbReference>
<dbReference type="OrthoDB" id="9812770at2"/>
<keyword evidence="1" id="KW-0472">Membrane</keyword>
<dbReference type="Proteomes" id="UP000319143">
    <property type="component" value="Unassembled WGS sequence"/>
</dbReference>
<name>A0A5C6DSL3_9BACT</name>
<evidence type="ECO:0000313" key="3">
    <source>
        <dbReference type="Proteomes" id="UP000319143"/>
    </source>
</evidence>
<evidence type="ECO:0000313" key="2">
    <source>
        <dbReference type="EMBL" id="TWU38481.1"/>
    </source>
</evidence>
<dbReference type="NCBIfam" id="TIGR02532">
    <property type="entry name" value="IV_pilin_GFxxxE"/>
    <property type="match status" value="1"/>
</dbReference>
<feature type="transmembrane region" description="Helical" evidence="1">
    <location>
        <begin position="21"/>
        <end position="45"/>
    </location>
</feature>
<proteinExistence type="predicted"/>
<keyword evidence="1" id="KW-1133">Transmembrane helix</keyword>
<evidence type="ECO:0008006" key="4">
    <source>
        <dbReference type="Google" id="ProtNLM"/>
    </source>
</evidence>
<protein>
    <recommendedName>
        <fullName evidence="4">Pseudopilin GspJ</fullName>
    </recommendedName>
</protein>
<organism evidence="2 3">
    <name type="scientific">Novipirellula artificiosorum</name>
    <dbReference type="NCBI Taxonomy" id="2528016"/>
    <lineage>
        <taxon>Bacteria</taxon>
        <taxon>Pseudomonadati</taxon>
        <taxon>Planctomycetota</taxon>
        <taxon>Planctomycetia</taxon>
        <taxon>Pirellulales</taxon>
        <taxon>Pirellulaceae</taxon>
        <taxon>Novipirellula</taxon>
    </lineage>
</organism>
<reference evidence="2 3" key="1">
    <citation type="submission" date="2019-02" db="EMBL/GenBank/DDBJ databases">
        <title>Deep-cultivation of Planctomycetes and their phenomic and genomic characterization uncovers novel biology.</title>
        <authorList>
            <person name="Wiegand S."/>
            <person name="Jogler M."/>
            <person name="Boedeker C."/>
            <person name="Pinto D."/>
            <person name="Vollmers J."/>
            <person name="Rivas-Marin E."/>
            <person name="Kohn T."/>
            <person name="Peeters S.H."/>
            <person name="Heuer A."/>
            <person name="Rast P."/>
            <person name="Oberbeckmann S."/>
            <person name="Bunk B."/>
            <person name="Jeske O."/>
            <person name="Meyerdierks A."/>
            <person name="Storesund J.E."/>
            <person name="Kallscheuer N."/>
            <person name="Luecker S."/>
            <person name="Lage O.M."/>
            <person name="Pohl T."/>
            <person name="Merkel B.J."/>
            <person name="Hornburger P."/>
            <person name="Mueller R.-W."/>
            <person name="Bruemmer F."/>
            <person name="Labrenz M."/>
            <person name="Spormann A.M."/>
            <person name="Op Den Camp H."/>
            <person name="Overmann J."/>
            <person name="Amann R."/>
            <person name="Jetten M.S.M."/>
            <person name="Mascher T."/>
            <person name="Medema M.H."/>
            <person name="Devos D.P."/>
            <person name="Kaster A.-K."/>
            <person name="Ovreas L."/>
            <person name="Rohde M."/>
            <person name="Galperin M.Y."/>
            <person name="Jogler C."/>
        </authorList>
    </citation>
    <scope>NUCLEOTIDE SEQUENCE [LARGE SCALE GENOMIC DNA]</scope>
    <source>
        <strain evidence="2 3">Poly41</strain>
    </source>
</reference>
<keyword evidence="1" id="KW-0812">Transmembrane</keyword>
<accession>A0A5C6DSL3</accession>
<comment type="caution">
    <text evidence="2">The sequence shown here is derived from an EMBL/GenBank/DDBJ whole genome shotgun (WGS) entry which is preliminary data.</text>
</comment>
<dbReference type="RefSeq" id="WP_146526796.1">
    <property type="nucleotide sequence ID" value="NZ_SJPV01000004.1"/>
</dbReference>
<sequence>MIWRQHRRMRQLRGMWSDRSGYTVLELMISLALLATLLTVAWSILGSYRDAEQRGWNQAYQMQMIRVTRSWLESDAAHLMEPRSQPSSLSKEAAPFSLQPFKGDEQGFEVDFVPSVDPLLWLEAITQTAEPLSSTTQAMDVQTQNRASSLDPIAVHHLRYKLVAEASSDTEEERYALERQRSPIDRWSNASTSSRSEELLTTEDLYRLSDDESLEDPAAPRKLAAMKIRNMVTPRFRYSDGQSWTSNWDSQLKGRLPRAIELSFDLPSAATMKQSSEPKSEETEAFVAEDFASSESASELALAAEPTATLSEDDEALDRDVRIVVLVPGSDGGGRNDP</sequence>
<dbReference type="AlphaFoldDB" id="A0A5C6DSL3"/>
<dbReference type="Pfam" id="PF07963">
    <property type="entry name" value="N_methyl"/>
    <property type="match status" value="1"/>
</dbReference>
<dbReference type="InterPro" id="IPR012902">
    <property type="entry name" value="N_methyl_site"/>
</dbReference>